<dbReference type="InterPro" id="IPR050352">
    <property type="entry name" value="ABCG_transporters"/>
</dbReference>
<dbReference type="InterPro" id="IPR003439">
    <property type="entry name" value="ABC_transporter-like_ATP-bd"/>
</dbReference>
<evidence type="ECO:0000256" key="2">
    <source>
        <dbReference type="ARBA" id="ARBA00022448"/>
    </source>
</evidence>
<evidence type="ECO:0000256" key="7">
    <source>
        <dbReference type="SAM" id="Phobius"/>
    </source>
</evidence>
<evidence type="ECO:0000256" key="6">
    <source>
        <dbReference type="SAM" id="MobiDB-lite"/>
    </source>
</evidence>
<keyword evidence="10" id="KW-1185">Reference proteome</keyword>
<dbReference type="GO" id="GO:0016887">
    <property type="term" value="F:ATP hydrolysis activity"/>
    <property type="evidence" value="ECO:0007669"/>
    <property type="project" value="InterPro"/>
</dbReference>
<dbReference type="GO" id="GO:0042626">
    <property type="term" value="F:ATPase-coupled transmembrane transporter activity"/>
    <property type="evidence" value="ECO:0007669"/>
    <property type="project" value="TreeGrafter"/>
</dbReference>
<dbReference type="InterPro" id="IPR010605">
    <property type="entry name" value="DUF1191"/>
</dbReference>
<dbReference type="EMBL" id="JAAIUW010000001">
    <property type="protein sequence ID" value="KAF7845188.1"/>
    <property type="molecule type" value="Genomic_DNA"/>
</dbReference>
<dbReference type="PANTHER" id="PTHR48041:SF94">
    <property type="entry name" value="ABC TRANSPORTER G FAMILY MEMBER 22"/>
    <property type="match status" value="1"/>
</dbReference>
<dbReference type="Pfam" id="PF00005">
    <property type="entry name" value="ABC_tran"/>
    <property type="match status" value="1"/>
</dbReference>
<dbReference type="AlphaFoldDB" id="A0A834XL30"/>
<gene>
    <name evidence="9" type="ORF">G2W53_002093</name>
</gene>
<protein>
    <submittedName>
        <fullName evidence="9">ABC transporter G family member 22-like isoform X1</fullName>
    </submittedName>
</protein>
<feature type="transmembrane region" description="Helical" evidence="7">
    <location>
        <begin position="56"/>
        <end position="74"/>
    </location>
</feature>
<organism evidence="9 10">
    <name type="scientific">Senna tora</name>
    <dbReference type="NCBI Taxonomy" id="362788"/>
    <lineage>
        <taxon>Eukaryota</taxon>
        <taxon>Viridiplantae</taxon>
        <taxon>Streptophyta</taxon>
        <taxon>Embryophyta</taxon>
        <taxon>Tracheophyta</taxon>
        <taxon>Spermatophyta</taxon>
        <taxon>Magnoliopsida</taxon>
        <taxon>eudicotyledons</taxon>
        <taxon>Gunneridae</taxon>
        <taxon>Pentapetalae</taxon>
        <taxon>rosids</taxon>
        <taxon>fabids</taxon>
        <taxon>Fabales</taxon>
        <taxon>Fabaceae</taxon>
        <taxon>Caesalpinioideae</taxon>
        <taxon>Cassia clade</taxon>
        <taxon>Senna</taxon>
    </lineage>
</organism>
<dbReference type="GO" id="GO:0005524">
    <property type="term" value="F:ATP binding"/>
    <property type="evidence" value="ECO:0007669"/>
    <property type="project" value="InterPro"/>
</dbReference>
<dbReference type="Proteomes" id="UP000634136">
    <property type="component" value="Unassembled WGS sequence"/>
</dbReference>
<keyword evidence="2" id="KW-0813">Transport</keyword>
<dbReference type="OrthoDB" id="1931512at2759"/>
<evidence type="ECO:0000313" key="9">
    <source>
        <dbReference type="EMBL" id="KAF7845188.1"/>
    </source>
</evidence>
<dbReference type="Pfam" id="PF06697">
    <property type="entry name" value="DUF1191"/>
    <property type="match status" value="1"/>
</dbReference>
<accession>A0A834XL30</accession>
<dbReference type="SUPFAM" id="SSF52540">
    <property type="entry name" value="P-loop containing nucleoside triphosphate hydrolases"/>
    <property type="match status" value="1"/>
</dbReference>
<dbReference type="Gene3D" id="3.40.50.300">
    <property type="entry name" value="P-loop containing nucleotide triphosphate hydrolases"/>
    <property type="match status" value="1"/>
</dbReference>
<evidence type="ECO:0000256" key="4">
    <source>
        <dbReference type="ARBA" id="ARBA00022989"/>
    </source>
</evidence>
<evidence type="ECO:0000256" key="3">
    <source>
        <dbReference type="ARBA" id="ARBA00022692"/>
    </source>
</evidence>
<proteinExistence type="predicted"/>
<evidence type="ECO:0000259" key="8">
    <source>
        <dbReference type="Pfam" id="PF00005"/>
    </source>
</evidence>
<feature type="transmembrane region" description="Helical" evidence="7">
    <location>
        <begin position="30"/>
        <end position="50"/>
    </location>
</feature>
<dbReference type="PANTHER" id="PTHR48041">
    <property type="entry name" value="ABC TRANSPORTER G FAMILY MEMBER 28"/>
    <property type="match status" value="1"/>
</dbReference>
<dbReference type="GO" id="GO:0016020">
    <property type="term" value="C:membrane"/>
    <property type="evidence" value="ECO:0007669"/>
    <property type="project" value="UniProtKB-SubCell"/>
</dbReference>
<evidence type="ECO:0000256" key="5">
    <source>
        <dbReference type="ARBA" id="ARBA00023136"/>
    </source>
</evidence>
<reference evidence="9" key="1">
    <citation type="submission" date="2020-09" db="EMBL/GenBank/DDBJ databases">
        <title>Genome-Enabled Discovery of Anthraquinone Biosynthesis in Senna tora.</title>
        <authorList>
            <person name="Kang S.-H."/>
            <person name="Pandey R.P."/>
            <person name="Lee C.-M."/>
            <person name="Sim J.-S."/>
            <person name="Jeong J.-T."/>
            <person name="Choi B.-S."/>
            <person name="Jung M."/>
            <person name="Ginzburg D."/>
            <person name="Zhao K."/>
            <person name="Won S.Y."/>
            <person name="Oh T.-J."/>
            <person name="Yu Y."/>
            <person name="Kim N.-H."/>
            <person name="Lee O.R."/>
            <person name="Lee T.-H."/>
            <person name="Bashyal P."/>
            <person name="Kim T.-S."/>
            <person name="Lee W.-H."/>
            <person name="Kawkins C."/>
            <person name="Kim C.-K."/>
            <person name="Kim J.S."/>
            <person name="Ahn B.O."/>
            <person name="Rhee S.Y."/>
            <person name="Sohng J.K."/>
        </authorList>
    </citation>
    <scope>NUCLEOTIDE SEQUENCE</scope>
    <source>
        <tissue evidence="9">Leaf</tissue>
    </source>
</reference>
<name>A0A834XL30_9FABA</name>
<feature type="domain" description="ABC transporter" evidence="8">
    <location>
        <begin position="204"/>
        <end position="239"/>
    </location>
</feature>
<keyword evidence="4 7" id="KW-1133">Transmembrane helix</keyword>
<evidence type="ECO:0000313" key="10">
    <source>
        <dbReference type="Proteomes" id="UP000634136"/>
    </source>
</evidence>
<keyword evidence="3 7" id="KW-0812">Transmembrane</keyword>
<sequence>MEENESKSMKLPKTKMNGGEKSEKNINWRLIERLLILVSMLVFFVFAPMSPVDVKVLGGIGLVYLYCFISIPWGEISIHFREDKDNECEYTFKGVQGRSFLTLDVHMSDDPTLMKFKDVKATPRGRVAKCVWIDLHGYSHFSKLTSGDTCSTSQLGNFSIVVKFSTSKEKMSILEGDRVYLWFRDVSYKVVIRGMTSSVEKEILNGINGSVNQGEVMALMNPSGSGKTTLLNLLGGRFNYPTITGSTTQDL</sequence>
<evidence type="ECO:0000256" key="1">
    <source>
        <dbReference type="ARBA" id="ARBA00004141"/>
    </source>
</evidence>
<comment type="caution">
    <text evidence="9">The sequence shown here is derived from an EMBL/GenBank/DDBJ whole genome shotgun (WGS) entry which is preliminary data.</text>
</comment>
<comment type="subcellular location">
    <subcellularLocation>
        <location evidence="1">Membrane</location>
        <topology evidence="1">Multi-pass membrane protein</topology>
    </subcellularLocation>
</comment>
<dbReference type="InterPro" id="IPR027417">
    <property type="entry name" value="P-loop_NTPase"/>
</dbReference>
<feature type="region of interest" description="Disordered" evidence="6">
    <location>
        <begin position="1"/>
        <end position="20"/>
    </location>
</feature>
<keyword evidence="5 7" id="KW-0472">Membrane</keyword>